<dbReference type="Proteomes" id="UP000297693">
    <property type="component" value="Unassembled WGS sequence"/>
</dbReference>
<evidence type="ECO:0000313" key="2">
    <source>
        <dbReference type="Proteomes" id="UP000297693"/>
    </source>
</evidence>
<protein>
    <submittedName>
        <fullName evidence="1">Uncharacterized protein</fullName>
    </submittedName>
</protein>
<sequence length="215" mass="23410">MENAIGKNKIIKDMNMRSFFTLLAVIFSACISKSTYSQDLLPESLYYYEGNQKVLLEIDPSLVAEFGGTTSAGGRNLNSPLVKADANAKLIRSHGQINIWKTNGQGGAVGISKSLNQSQNQGYSPIFRSLKGSANLALPGNIIVELERGITEKQAEVFFGSKGLRIFKKHELDGRNFYEVETPAGAASLNIANSLYGQSGVISSSPNWWREVTAK</sequence>
<dbReference type="OrthoDB" id="324285at2"/>
<accession>A0A4R9K2U6</accession>
<reference evidence="1" key="1">
    <citation type="journal article" date="2019" name="PLoS Negl. Trop. Dis.">
        <title>Revisiting the worldwide diversity of Leptospira species in the environment.</title>
        <authorList>
            <person name="Vincent A.T."/>
            <person name="Schiettekatte O."/>
            <person name="Bourhy P."/>
            <person name="Veyrier F.J."/>
            <person name="Picardeau M."/>
        </authorList>
    </citation>
    <scope>NUCLEOTIDE SEQUENCE [LARGE SCALE GENOMIC DNA]</scope>
    <source>
        <strain evidence="1">201702476</strain>
    </source>
</reference>
<dbReference type="RefSeq" id="WP_135623254.1">
    <property type="nucleotide sequence ID" value="NZ_RQGD01000022.1"/>
</dbReference>
<dbReference type="PROSITE" id="PS51257">
    <property type="entry name" value="PROKAR_LIPOPROTEIN"/>
    <property type="match status" value="1"/>
</dbReference>
<keyword evidence="2" id="KW-1185">Reference proteome</keyword>
<evidence type="ECO:0000313" key="1">
    <source>
        <dbReference type="EMBL" id="TGL60329.1"/>
    </source>
</evidence>
<proteinExistence type="predicted"/>
<dbReference type="AlphaFoldDB" id="A0A4R9K2U6"/>
<gene>
    <name evidence="1" type="ORF">EHQ58_07490</name>
</gene>
<comment type="caution">
    <text evidence="1">The sequence shown here is derived from an EMBL/GenBank/DDBJ whole genome shotgun (WGS) entry which is preliminary data.</text>
</comment>
<dbReference type="EMBL" id="RQGD01000022">
    <property type="protein sequence ID" value="TGL60329.1"/>
    <property type="molecule type" value="Genomic_DNA"/>
</dbReference>
<name>A0A4R9K2U6_9LEPT</name>
<organism evidence="1 2">
    <name type="scientific">Leptospira ognonensis</name>
    <dbReference type="NCBI Taxonomy" id="2484945"/>
    <lineage>
        <taxon>Bacteria</taxon>
        <taxon>Pseudomonadati</taxon>
        <taxon>Spirochaetota</taxon>
        <taxon>Spirochaetia</taxon>
        <taxon>Leptospirales</taxon>
        <taxon>Leptospiraceae</taxon>
        <taxon>Leptospira</taxon>
    </lineage>
</organism>